<feature type="binding site" evidence="17">
    <location>
        <position position="198"/>
    </location>
    <ligand>
        <name>UDP-N-acetyl-alpha-D-muramoyl-L-alanyl-D-glutamate</name>
        <dbReference type="ChEBI" id="CHEBI:83900"/>
    </ligand>
</feature>
<evidence type="ECO:0000256" key="10">
    <source>
        <dbReference type="ARBA" id="ARBA00023316"/>
    </source>
</evidence>
<evidence type="ECO:0000256" key="6">
    <source>
        <dbReference type="ARBA" id="ARBA00022840"/>
    </source>
</evidence>
<dbReference type="GO" id="GO:0000287">
    <property type="term" value="F:magnesium ion binding"/>
    <property type="evidence" value="ECO:0007669"/>
    <property type="project" value="UniProtKB-UniRule"/>
</dbReference>
<dbReference type="InterPro" id="IPR018109">
    <property type="entry name" value="Folylpolyglutamate_synth_CS"/>
</dbReference>
<evidence type="ECO:0000256" key="17">
    <source>
        <dbReference type="HAMAP-Rule" id="MF_00208"/>
    </source>
</evidence>
<feature type="binding site" evidence="17">
    <location>
        <begin position="121"/>
        <end position="127"/>
    </location>
    <ligand>
        <name>ATP</name>
        <dbReference type="ChEBI" id="CHEBI:30616"/>
    </ligand>
</feature>
<comment type="function">
    <text evidence="17">Catalyzes the addition of meso-diaminopimelic acid to the nucleotide precursor UDP-N-acetylmuramoyl-L-alanyl-D-glutamate (UMAG) in the biosynthesis of bacterial cell-wall peptidoglycan.</text>
</comment>
<feature type="binding site" evidence="17">
    <location>
        <position position="399"/>
    </location>
    <ligand>
        <name>meso-2,6-diaminopimelate</name>
        <dbReference type="ChEBI" id="CHEBI:57791"/>
    </ligand>
</feature>
<evidence type="ECO:0000313" key="22">
    <source>
        <dbReference type="EMBL" id="HGU32375.1"/>
    </source>
</evidence>
<dbReference type="GO" id="GO:0009252">
    <property type="term" value="P:peptidoglycan biosynthetic process"/>
    <property type="evidence" value="ECO:0007669"/>
    <property type="project" value="UniProtKB-UniRule"/>
</dbReference>
<evidence type="ECO:0000259" key="19">
    <source>
        <dbReference type="Pfam" id="PF01225"/>
    </source>
</evidence>
<evidence type="ECO:0000259" key="20">
    <source>
        <dbReference type="Pfam" id="PF02875"/>
    </source>
</evidence>
<dbReference type="EMBL" id="DSUH01000133">
    <property type="protein sequence ID" value="HGU32375.1"/>
    <property type="molecule type" value="Genomic_DNA"/>
</dbReference>
<evidence type="ECO:0000256" key="3">
    <source>
        <dbReference type="ARBA" id="ARBA00022598"/>
    </source>
</evidence>
<evidence type="ECO:0000256" key="2">
    <source>
        <dbReference type="ARBA" id="ARBA00022490"/>
    </source>
</evidence>
<dbReference type="Pfam" id="PF02875">
    <property type="entry name" value="Mur_ligase_C"/>
    <property type="match status" value="1"/>
</dbReference>
<dbReference type="Pfam" id="PF08245">
    <property type="entry name" value="Mur_ligase_M"/>
    <property type="match status" value="1"/>
</dbReference>
<comment type="similarity">
    <text evidence="1 17">Belongs to the MurCDEF family. MurE subfamily.</text>
</comment>
<dbReference type="EC" id="6.3.2.13" evidence="12 17"/>
<keyword evidence="9 17" id="KW-0131">Cell cycle</keyword>
<dbReference type="InterPro" id="IPR004101">
    <property type="entry name" value="Mur_ligase_C"/>
</dbReference>
<evidence type="ECO:0000256" key="14">
    <source>
        <dbReference type="ARBA" id="ARBA00075482"/>
    </source>
</evidence>
<evidence type="ECO:0000256" key="11">
    <source>
        <dbReference type="ARBA" id="ARBA00050251"/>
    </source>
</evidence>
<feature type="binding site" evidence="17">
    <location>
        <position position="494"/>
    </location>
    <ligand>
        <name>meso-2,6-diaminopimelate</name>
        <dbReference type="ChEBI" id="CHEBI:57791"/>
    </ligand>
</feature>
<dbReference type="GO" id="GO:0004326">
    <property type="term" value="F:tetrahydrofolylpolyglutamate synthase activity"/>
    <property type="evidence" value="ECO:0007669"/>
    <property type="project" value="InterPro"/>
</dbReference>
<dbReference type="FunFam" id="3.90.190.20:FF:000006">
    <property type="entry name" value="UDP-N-acetylmuramoyl-L-alanyl-D-glutamate--2,6-diaminopimelate ligase"/>
    <property type="match status" value="1"/>
</dbReference>
<comment type="pathway">
    <text evidence="17 18">Cell wall biogenesis; peptidoglycan biosynthesis.</text>
</comment>
<dbReference type="AlphaFoldDB" id="A0A7C4RMZ1"/>
<dbReference type="InterPro" id="IPR005761">
    <property type="entry name" value="UDP-N-AcMur-Glu-dNH2Pim_ligase"/>
</dbReference>
<keyword evidence="2 17" id="KW-0963">Cytoplasm</keyword>
<dbReference type="InterPro" id="IPR013221">
    <property type="entry name" value="Mur_ligase_cen"/>
</dbReference>
<keyword evidence="6 17" id="KW-0067">ATP-binding</keyword>
<organism evidence="22">
    <name type="scientific">Desulfatirhabdium butyrativorans</name>
    <dbReference type="NCBI Taxonomy" id="340467"/>
    <lineage>
        <taxon>Bacteria</taxon>
        <taxon>Pseudomonadati</taxon>
        <taxon>Thermodesulfobacteriota</taxon>
        <taxon>Desulfobacteria</taxon>
        <taxon>Desulfobacterales</taxon>
        <taxon>Desulfatirhabdiaceae</taxon>
        <taxon>Desulfatirhabdium</taxon>
    </lineage>
</organism>
<dbReference type="NCBIfam" id="NF001124">
    <property type="entry name" value="PRK00139.1-2"/>
    <property type="match status" value="1"/>
</dbReference>
<evidence type="ECO:0000259" key="21">
    <source>
        <dbReference type="Pfam" id="PF08245"/>
    </source>
</evidence>
<proteinExistence type="inferred from homology"/>
<protein>
    <recommendedName>
        <fullName evidence="13 17">UDP-N-acetylmuramoyl-L-alanyl-D-glutamate--2,6-diaminopimelate ligase</fullName>
        <ecNumber evidence="12 17">6.3.2.13</ecNumber>
    </recommendedName>
    <alternativeName>
        <fullName evidence="14 17">Meso-A2pm-adding enzyme</fullName>
    </alternativeName>
    <alternativeName>
        <fullName evidence="15 17">Meso-diaminopimelate-adding enzyme</fullName>
    </alternativeName>
    <alternativeName>
        <fullName evidence="16 17">UDP-MurNAc-L-Ala-D-Glu:meso-diaminopimelate ligase</fullName>
    </alternativeName>
    <alternativeName>
        <fullName evidence="17">UDP-MurNAc-tripeptide synthetase</fullName>
    </alternativeName>
    <alternativeName>
        <fullName evidence="17">UDP-N-acetylmuramyl-tripeptide synthetase</fullName>
    </alternativeName>
</protein>
<keyword evidence="7 17" id="KW-0133">Cell shape</keyword>
<evidence type="ECO:0000256" key="12">
    <source>
        <dbReference type="ARBA" id="ARBA00066633"/>
    </source>
</evidence>
<dbReference type="GO" id="GO:0005524">
    <property type="term" value="F:ATP binding"/>
    <property type="evidence" value="ECO:0007669"/>
    <property type="project" value="UniProtKB-UniRule"/>
</dbReference>
<feature type="binding site" evidence="17">
    <location>
        <begin position="423"/>
        <end position="426"/>
    </location>
    <ligand>
        <name>meso-2,6-diaminopimelate</name>
        <dbReference type="ChEBI" id="CHEBI:57791"/>
    </ligand>
</feature>
<dbReference type="SUPFAM" id="SSF63418">
    <property type="entry name" value="MurE/MurF N-terminal domain"/>
    <property type="match status" value="1"/>
</dbReference>
<keyword evidence="8 17" id="KW-0573">Peptidoglycan synthesis</keyword>
<dbReference type="GO" id="GO:0005737">
    <property type="term" value="C:cytoplasm"/>
    <property type="evidence" value="ECO:0007669"/>
    <property type="project" value="UniProtKB-SubCell"/>
</dbReference>
<comment type="PTM">
    <text evidence="17">Carboxylation is probably crucial for Mg(2+) binding and, consequently, for the gamma-phosphate positioning of ATP.</text>
</comment>
<evidence type="ECO:0000256" key="5">
    <source>
        <dbReference type="ARBA" id="ARBA00022741"/>
    </source>
</evidence>
<keyword evidence="5 17" id="KW-0547">Nucleotide-binding</keyword>
<keyword evidence="4 17" id="KW-0132">Cell division</keyword>
<dbReference type="GO" id="GO:0008360">
    <property type="term" value="P:regulation of cell shape"/>
    <property type="evidence" value="ECO:0007669"/>
    <property type="project" value="UniProtKB-KW"/>
</dbReference>
<feature type="short sequence motif" description="Meso-diaminopimelate recognition motif" evidence="17">
    <location>
        <begin position="423"/>
        <end position="426"/>
    </location>
</feature>
<dbReference type="PANTHER" id="PTHR23135:SF4">
    <property type="entry name" value="UDP-N-ACETYLMURAMOYL-L-ALANYL-D-GLUTAMATE--2,6-DIAMINOPIMELATE LIGASE MURE HOMOLOG, CHLOROPLASTIC"/>
    <property type="match status" value="1"/>
</dbReference>
<accession>A0A7C4RMZ1</accession>
<evidence type="ECO:0000256" key="7">
    <source>
        <dbReference type="ARBA" id="ARBA00022960"/>
    </source>
</evidence>
<evidence type="ECO:0000256" key="4">
    <source>
        <dbReference type="ARBA" id="ARBA00022618"/>
    </source>
</evidence>
<sequence length="529" mass="57391">MRLRDVLACIQPRKIRDREGGIVDVLPEDRLETPIAAVHYRSQEVTPGSLFVAISGSRVDGNVFVPMAVSKGAVCIVSEQLPQADGAVVLQVENARKALARIAARYYGDPSRNLIVIAVTGTNGKTTTAFLIEHILQQAGYRTGVIGTLNARYADTVVDIGMTTPESLDLQRLLHDMRAAGVTHVVMEASSHAIALDRIEGCRIDVGILTNVTQDHLDFHGTMDAYWEAKKKLFTHHLMLQDAAHRIQSPVAVINRRDPKGAALCGELSCAVIDVGLTSECRVRAIPVRIDASGIEAVMSTPQGLVHINSSLIGEHNLENILCAVGAASALDLSLKTIREGIESVVSVPGRLERVPNAAKRLVVVDYAHTPDALDHALKTLHRVTAGKLICVFGCGGDRDRGKRPIMGQIAAKWADAVIVTSDNPRTEEPIAIIEAIAEGLTAAGWERADGDHKRVEKNGERFWVEPDRRKAIRQAIAISKRSDTVLIAGKGHETYQIIGLEHIPFDDRIEASNALKELTDSSKPSKHP</sequence>
<evidence type="ECO:0000256" key="1">
    <source>
        <dbReference type="ARBA" id="ARBA00005898"/>
    </source>
</evidence>
<reference evidence="22" key="1">
    <citation type="journal article" date="2020" name="mSystems">
        <title>Genome- and Community-Level Interaction Insights into Carbon Utilization and Element Cycling Functions of Hydrothermarchaeota in Hydrothermal Sediment.</title>
        <authorList>
            <person name="Zhou Z."/>
            <person name="Liu Y."/>
            <person name="Xu W."/>
            <person name="Pan J."/>
            <person name="Luo Z.H."/>
            <person name="Li M."/>
        </authorList>
    </citation>
    <scope>NUCLEOTIDE SEQUENCE [LARGE SCALE GENOMIC DNA]</scope>
    <source>
        <strain evidence="22">SpSt-477</strain>
    </source>
</reference>
<dbReference type="Gene3D" id="3.40.1390.10">
    <property type="entry name" value="MurE/MurF, N-terminal domain"/>
    <property type="match status" value="1"/>
</dbReference>
<feature type="binding site" evidence="17">
    <location>
        <begin position="163"/>
        <end position="164"/>
    </location>
    <ligand>
        <name>UDP-N-acetyl-alpha-D-muramoyl-L-alanyl-D-glutamate</name>
        <dbReference type="ChEBI" id="CHEBI:83900"/>
    </ligand>
</feature>
<evidence type="ECO:0000256" key="15">
    <source>
        <dbReference type="ARBA" id="ARBA00076158"/>
    </source>
</evidence>
<keyword evidence="3 17" id="KW-0436">Ligase</keyword>
<dbReference type="PANTHER" id="PTHR23135">
    <property type="entry name" value="MUR LIGASE FAMILY MEMBER"/>
    <property type="match status" value="1"/>
</dbReference>
<dbReference type="UniPathway" id="UPA00219"/>
<comment type="cofactor">
    <cofactor evidence="17">
        <name>Mg(2+)</name>
        <dbReference type="ChEBI" id="CHEBI:18420"/>
    </cofactor>
</comment>
<dbReference type="Gene3D" id="3.90.190.20">
    <property type="entry name" value="Mur ligase, C-terminal domain"/>
    <property type="match status" value="1"/>
</dbReference>
<dbReference type="GO" id="GO:0051301">
    <property type="term" value="P:cell division"/>
    <property type="evidence" value="ECO:0007669"/>
    <property type="project" value="UniProtKB-KW"/>
</dbReference>
<feature type="domain" description="Mur ligase C-terminal" evidence="20">
    <location>
        <begin position="350"/>
        <end position="492"/>
    </location>
</feature>
<dbReference type="InterPro" id="IPR036615">
    <property type="entry name" value="Mur_ligase_C_dom_sf"/>
</dbReference>
<evidence type="ECO:0000256" key="18">
    <source>
        <dbReference type="RuleBase" id="RU004135"/>
    </source>
</evidence>
<dbReference type="InterPro" id="IPR036565">
    <property type="entry name" value="Mur-like_cat_sf"/>
</dbReference>
<feature type="domain" description="Mur ligase N-terminal catalytic" evidence="19">
    <location>
        <begin position="35"/>
        <end position="107"/>
    </location>
</feature>
<dbReference type="InterPro" id="IPR035911">
    <property type="entry name" value="MurE/MurF_N"/>
</dbReference>
<evidence type="ECO:0000256" key="16">
    <source>
        <dbReference type="ARBA" id="ARBA00081560"/>
    </source>
</evidence>
<feature type="binding site" evidence="17">
    <location>
        <position position="190"/>
    </location>
    <ligand>
        <name>UDP-N-acetyl-alpha-D-muramoyl-L-alanyl-D-glutamate</name>
        <dbReference type="ChEBI" id="CHEBI:83900"/>
    </ligand>
</feature>
<dbReference type="GO" id="GO:0008765">
    <property type="term" value="F:UDP-N-acetylmuramoylalanyl-D-glutamate-2,6-diaminopimelate ligase activity"/>
    <property type="evidence" value="ECO:0007669"/>
    <property type="project" value="UniProtKB-UniRule"/>
</dbReference>
<feature type="binding site" evidence="17">
    <location>
        <position position="42"/>
    </location>
    <ligand>
        <name>UDP-N-acetyl-alpha-D-muramoyl-L-alanyl-D-glutamate</name>
        <dbReference type="ChEBI" id="CHEBI:83900"/>
    </ligand>
</feature>
<dbReference type="SUPFAM" id="SSF53623">
    <property type="entry name" value="MurD-like peptide ligases, catalytic domain"/>
    <property type="match status" value="1"/>
</dbReference>
<dbReference type="SUPFAM" id="SSF53244">
    <property type="entry name" value="MurD-like peptide ligases, peptide-binding domain"/>
    <property type="match status" value="1"/>
</dbReference>
<evidence type="ECO:0000256" key="13">
    <source>
        <dbReference type="ARBA" id="ARBA00072883"/>
    </source>
</evidence>
<dbReference type="HAMAP" id="MF_00208">
    <property type="entry name" value="MurE"/>
    <property type="match status" value="1"/>
</dbReference>
<feature type="domain" description="Mur ligase central" evidence="21">
    <location>
        <begin position="119"/>
        <end position="328"/>
    </location>
</feature>
<feature type="binding site" evidence="17">
    <location>
        <position position="490"/>
    </location>
    <ligand>
        <name>meso-2,6-diaminopimelate</name>
        <dbReference type="ChEBI" id="CHEBI:57791"/>
    </ligand>
</feature>
<dbReference type="GO" id="GO:0071555">
    <property type="term" value="P:cell wall organization"/>
    <property type="evidence" value="ECO:0007669"/>
    <property type="project" value="UniProtKB-KW"/>
</dbReference>
<evidence type="ECO:0000256" key="8">
    <source>
        <dbReference type="ARBA" id="ARBA00022984"/>
    </source>
</evidence>
<comment type="caution">
    <text evidence="22">The sequence shown here is derived from an EMBL/GenBank/DDBJ whole genome shotgun (WGS) entry which is preliminary data.</text>
</comment>
<evidence type="ECO:0000256" key="9">
    <source>
        <dbReference type="ARBA" id="ARBA00023306"/>
    </source>
</evidence>
<keyword evidence="17" id="KW-0460">Magnesium</keyword>
<name>A0A7C4RMZ1_9BACT</name>
<keyword evidence="10 17" id="KW-0961">Cell wall biogenesis/degradation</keyword>
<comment type="caution">
    <text evidence="17">Lacks conserved residue(s) required for the propagation of feature annotation.</text>
</comment>
<dbReference type="InterPro" id="IPR000713">
    <property type="entry name" value="Mur_ligase_N"/>
</dbReference>
<comment type="catalytic activity">
    <reaction evidence="11 17">
        <text>UDP-N-acetyl-alpha-D-muramoyl-L-alanyl-D-glutamate + meso-2,6-diaminopimelate + ATP = UDP-N-acetyl-alpha-D-muramoyl-L-alanyl-gamma-D-glutamyl-meso-2,6-diaminopimelate + ADP + phosphate + H(+)</text>
        <dbReference type="Rhea" id="RHEA:23676"/>
        <dbReference type="ChEBI" id="CHEBI:15378"/>
        <dbReference type="ChEBI" id="CHEBI:30616"/>
        <dbReference type="ChEBI" id="CHEBI:43474"/>
        <dbReference type="ChEBI" id="CHEBI:57791"/>
        <dbReference type="ChEBI" id="CHEBI:83900"/>
        <dbReference type="ChEBI" id="CHEBI:83905"/>
        <dbReference type="ChEBI" id="CHEBI:456216"/>
        <dbReference type="EC" id="6.3.2.13"/>
    </reaction>
</comment>
<feature type="modified residue" description="N6-carboxylysine" evidence="17">
    <location>
        <position position="230"/>
    </location>
</feature>
<dbReference type="PROSITE" id="PS01011">
    <property type="entry name" value="FOLYLPOLYGLU_SYNT_1"/>
    <property type="match status" value="1"/>
</dbReference>
<gene>
    <name evidence="17" type="primary">murE</name>
    <name evidence="22" type="ORF">ENS29_05920</name>
</gene>
<dbReference type="Pfam" id="PF01225">
    <property type="entry name" value="Mur_ligase"/>
    <property type="match status" value="1"/>
</dbReference>
<dbReference type="NCBIfam" id="TIGR01085">
    <property type="entry name" value="murE"/>
    <property type="match status" value="1"/>
</dbReference>
<comment type="subcellular location">
    <subcellularLocation>
        <location evidence="17 18">Cytoplasm</location>
    </subcellularLocation>
</comment>
<dbReference type="NCBIfam" id="NF001126">
    <property type="entry name" value="PRK00139.1-4"/>
    <property type="match status" value="1"/>
</dbReference>
<dbReference type="Gene3D" id="3.40.1190.10">
    <property type="entry name" value="Mur-like, catalytic domain"/>
    <property type="match status" value="1"/>
</dbReference>